<feature type="domain" description="PBSX phage terminase small subunit-like N-terminal" evidence="4">
    <location>
        <begin position="1"/>
        <end position="65"/>
    </location>
</feature>
<dbReference type="Pfam" id="PF03592">
    <property type="entry name" value="Terminase_2"/>
    <property type="match status" value="1"/>
</dbReference>
<evidence type="ECO:0000256" key="2">
    <source>
        <dbReference type="ARBA" id="ARBA00023219"/>
    </source>
</evidence>
<feature type="region of interest" description="Disordered" evidence="3">
    <location>
        <begin position="39"/>
        <end position="88"/>
    </location>
</feature>
<gene>
    <name evidence="5" type="ORF">SAMN04487969_102517</name>
</gene>
<organism evidence="5 6">
    <name type="scientific">Paenibacillus algorifonticola</name>
    <dbReference type="NCBI Taxonomy" id="684063"/>
    <lineage>
        <taxon>Bacteria</taxon>
        <taxon>Bacillati</taxon>
        <taxon>Bacillota</taxon>
        <taxon>Bacilli</taxon>
        <taxon>Bacillales</taxon>
        <taxon>Paenibacillaceae</taxon>
        <taxon>Paenibacillus</taxon>
    </lineage>
</organism>
<dbReference type="InterPro" id="IPR052404">
    <property type="entry name" value="SPP1-like_terminase"/>
</dbReference>
<feature type="compositionally biased region" description="Basic and acidic residues" evidence="3">
    <location>
        <begin position="43"/>
        <end position="63"/>
    </location>
</feature>
<protein>
    <submittedName>
        <fullName evidence="5">Phage terminase small subunit</fullName>
    </submittedName>
</protein>
<dbReference type="OrthoDB" id="7358785at2"/>
<keyword evidence="6" id="KW-1185">Reference proteome</keyword>
<name>A0A1I2AIW1_9BACL</name>
<accession>A0A1I2AIW1</accession>
<evidence type="ECO:0000256" key="1">
    <source>
        <dbReference type="ARBA" id="ARBA00022612"/>
    </source>
</evidence>
<evidence type="ECO:0000256" key="3">
    <source>
        <dbReference type="SAM" id="MobiDB-lite"/>
    </source>
</evidence>
<evidence type="ECO:0000313" key="6">
    <source>
        <dbReference type="Proteomes" id="UP000183410"/>
    </source>
</evidence>
<dbReference type="PANTHER" id="PTHR41328">
    <property type="entry name" value="TERMINASE SMALL SUBUNIT-RELATED"/>
    <property type="match status" value="1"/>
</dbReference>
<dbReference type="GO" id="GO:0051276">
    <property type="term" value="P:chromosome organization"/>
    <property type="evidence" value="ECO:0007669"/>
    <property type="project" value="InterPro"/>
</dbReference>
<dbReference type="PANTHER" id="PTHR41328:SF3">
    <property type="entry name" value="PBSX PHAGE TERMINASE SMALL SUBUNIT"/>
    <property type="match status" value="1"/>
</dbReference>
<sequence>MARARDPNRDRAFEIWKEHSGDIDLVKIAEQLGVSSGTVRGWKSKDKWDTKKNGTLRSKERNAPKHAKRSAGKKEQSVQADDVDSSDTNKTDKYILFAREYFRDYNATRAAMVVGYKKTIAYNAGYRLLKKDEVQAELKRLIDSRSQEINIDVRRIVDEYLKIAFADISDLLVFKGDLLTLKSSTEVDTSVISEVRQNRSGVSIKLHDKTKALEKLERYVNYMTEEERLKIDKMRAEIAILNGGGDGKEEGDDGFIDALKGTVSEAWNDDEPKEDNDG</sequence>
<dbReference type="InterPro" id="IPR005335">
    <property type="entry name" value="Terminase_ssu"/>
</dbReference>
<dbReference type="Pfam" id="PF10668">
    <property type="entry name" value="Phage_terminase"/>
    <property type="match status" value="1"/>
</dbReference>
<dbReference type="AlphaFoldDB" id="A0A1I2AIW1"/>
<evidence type="ECO:0000259" key="4">
    <source>
        <dbReference type="Pfam" id="PF10668"/>
    </source>
</evidence>
<dbReference type="Proteomes" id="UP000183410">
    <property type="component" value="Unassembled WGS sequence"/>
</dbReference>
<evidence type="ECO:0000313" key="5">
    <source>
        <dbReference type="EMBL" id="SFE43832.1"/>
    </source>
</evidence>
<dbReference type="Gene3D" id="1.10.10.1400">
    <property type="entry name" value="Terminase, small subunit, N-terminal DNA-binding domain, HTH motif"/>
    <property type="match status" value="1"/>
</dbReference>
<keyword evidence="1" id="KW-1188">Viral release from host cell</keyword>
<proteinExistence type="predicted"/>
<dbReference type="InterPro" id="IPR018925">
    <property type="entry name" value="XtmA-like_N"/>
</dbReference>
<keyword evidence="2" id="KW-0231">Viral genome packaging</keyword>
<dbReference type="EMBL" id="FONN01000002">
    <property type="protein sequence ID" value="SFE43832.1"/>
    <property type="molecule type" value="Genomic_DNA"/>
</dbReference>
<dbReference type="RefSeq" id="WP_046230228.1">
    <property type="nucleotide sequence ID" value="NZ_FONN01000002.1"/>
</dbReference>
<dbReference type="InterPro" id="IPR038713">
    <property type="entry name" value="Terminase_Gp1_N_sf"/>
</dbReference>
<reference evidence="6" key="1">
    <citation type="submission" date="2016-10" db="EMBL/GenBank/DDBJ databases">
        <authorList>
            <person name="Varghese N."/>
            <person name="Submissions S."/>
        </authorList>
    </citation>
    <scope>NUCLEOTIDE SEQUENCE [LARGE SCALE GENOMIC DNA]</scope>
    <source>
        <strain evidence="6">CGMCC 1.10223</strain>
    </source>
</reference>